<dbReference type="OrthoDB" id="1921953at2759"/>
<dbReference type="Pfam" id="PF24436">
    <property type="entry name" value="INTS7_N"/>
    <property type="match status" value="1"/>
</dbReference>
<dbReference type="InterPro" id="IPR011989">
    <property type="entry name" value="ARM-like"/>
</dbReference>
<feature type="region of interest" description="Disordered" evidence="2">
    <location>
        <begin position="135"/>
        <end position="156"/>
    </location>
</feature>
<dbReference type="STRING" id="69332.A0A388JT40"/>
<name>A0A388JT40_CHABU</name>
<dbReference type="SUPFAM" id="SSF48371">
    <property type="entry name" value="ARM repeat"/>
    <property type="match status" value="1"/>
</dbReference>
<accession>A0A388JT40</accession>
<gene>
    <name evidence="4" type="ORF">CBR_g16049</name>
</gene>
<dbReference type="Proteomes" id="UP000265515">
    <property type="component" value="Unassembled WGS sequence"/>
</dbReference>
<dbReference type="PANTHER" id="PTHR13322">
    <property type="entry name" value="C1ORF73 PROTEIN"/>
    <property type="match status" value="1"/>
</dbReference>
<sequence length="1511" mass="164004">MIRQQAEGPKPYGYDQGGVTGSGPGAPASPSDGTSAAAQLAVTWSVDLDRGLRSSKPGSQAEAIARVGPRLLKWNAALSGTTIGEGKASVPAPDISLVNAVILRLADAFRTGSNHTRLNILRVFMMQYREGLKEEERLRSRQSRGSKPGPVGQAGRDRVRRRYGGILAPGRLLNPAQVLKRVKAAISSSDPVARALTLRMIGCLTPVGAENLDIHRVVLGSLQSPDPLEVRAAIFTVCRFCEFSPAFARSAFAPVADLLESMTTAADIRTRAVGILGRMGLSPNIALMAHQLGERLLLKYPTTEMVISTIASLTSLAANSTVTVERQVLLLLSLIHEDPRVAVRTSALHSLCALVSKANRVAPQALCNLQPLIDVLDGRESEKEIQCAALATLTKLSKSCSMAVKLLSWEELLPLLECMVLERDWDRTEAAVRLLVSLTCVASRCGPENSSRPMEWTCTLEEPSPNEAAPDSMEVETDDPVRLGLRHAASLMNGCHTADPSCCPVRQNVQSSQHFDELFGRSAEMNGGDRANICLEDLAIRVVVVLMERSGLEVLEAVEVAIAKHVRRFASGRQAVGRRSPTGALGSEAKARVCAQVRLRAKAPVKLLWGQLLTVLCALCDDEDATHDGVCGIALLEVVDCFCGQVRSLVKRCSPKSEIGEGCMNSTSSSVSELQRTIPEEAADMATLNKAGEDRWKRKCIDEVACMEGIRILCRCMVACVGLPLPAAIATKLISDIESVVNDVDTEERTGKCDLLLRPMEEDKGNADLSKGSVACDLIAAVAPVVFAILMRSFRQDVARSARTIICDEKRKDGSAAKRRWSRRLNRAAKGLIAHKECWKAYQLGMMGAQAGMWDLALSTFESLEKKVTLDKFYLWLHALAQVAMGEKLLADHREKGNGRCGQVDDKEEKVDACEGHIHGDKMCEDKTTIGVSDTKNGEDDVLPPQASKGLANLEAALVTLSAMADGMTAPACFEYAHWLVRLRVRAVQCIFDVVSALSIFTPSLERVKGGEEGKLQDSKCGDEPHLLAARRLAANLASRLAAVAVQFDDIARSFAAIDDTSIADMARASLGCSLICFLILSVFSEIPASEIVLADTNCSSRVARRRQDVAHDSMSDQSAREKEQQHSRADIACRLQSTNAADQCTEDIGVKQARLRLAESENSLIIDEGVVFAAVDLTARLNRLEEMLCGRGKVRRTVCDANGIGGEEGAEDEEGRKESCAGIDCQPQDEILNLCYETVSEIRNADDLNAEAGSGELRHPRDKGSHKLRLLKKAIARWFQSSWHLPKAFFTLRRRTAVEMTICQARNAKLDGRLQVSVGGLLSLNVNGMIVNPPPSMLRTIKSVVVYASLLEPAWRVQVPKESLYCFPEPEEQISDNDSEVYKRLFSCLTRAKNDPKHFADEAVCRDRISAAAVRFANTYLPRAGLALRNAIVLRGKESSIRRQTTSCEGVIRCQVAPNGAFSGSVVLDLVGTPVGTYTLQFTTWGIDNYGLSWALGALNVSPTLTITGA</sequence>
<dbReference type="PANTHER" id="PTHR13322:SF2">
    <property type="entry name" value="INTEGRATOR COMPLEX SUBUNIT 7"/>
    <property type="match status" value="1"/>
</dbReference>
<dbReference type="GO" id="GO:0032039">
    <property type="term" value="C:integrator complex"/>
    <property type="evidence" value="ECO:0007669"/>
    <property type="project" value="InterPro"/>
</dbReference>
<dbReference type="Gramene" id="GBG60927">
    <property type="protein sequence ID" value="GBG60927"/>
    <property type="gene ID" value="CBR_g16049"/>
</dbReference>
<dbReference type="EMBL" id="BFEA01000015">
    <property type="protein sequence ID" value="GBG60927.1"/>
    <property type="molecule type" value="Genomic_DNA"/>
</dbReference>
<evidence type="ECO:0000256" key="2">
    <source>
        <dbReference type="SAM" id="MobiDB-lite"/>
    </source>
</evidence>
<dbReference type="InterPro" id="IPR016024">
    <property type="entry name" value="ARM-type_fold"/>
</dbReference>
<keyword evidence="5" id="KW-1185">Reference proteome</keyword>
<feature type="compositionally biased region" description="Gly residues" evidence="2">
    <location>
        <begin position="15"/>
        <end position="24"/>
    </location>
</feature>
<dbReference type="Gene3D" id="1.25.10.10">
    <property type="entry name" value="Leucine-rich Repeat Variant"/>
    <property type="match status" value="1"/>
</dbReference>
<protein>
    <recommendedName>
        <fullName evidence="3">Integrator complex subunit 7 N-terminal domain-containing protein</fullName>
    </recommendedName>
</protein>
<dbReference type="InterPro" id="IPR033060">
    <property type="entry name" value="INTS7"/>
</dbReference>
<evidence type="ECO:0000313" key="5">
    <source>
        <dbReference type="Proteomes" id="UP000265515"/>
    </source>
</evidence>
<feature type="domain" description="Integrator complex subunit 7 N-terminal" evidence="3">
    <location>
        <begin position="171"/>
        <end position="444"/>
    </location>
</feature>
<evidence type="ECO:0000256" key="1">
    <source>
        <dbReference type="ARBA" id="ARBA00008565"/>
    </source>
</evidence>
<proteinExistence type="inferred from homology"/>
<evidence type="ECO:0000313" key="4">
    <source>
        <dbReference type="EMBL" id="GBG60927.1"/>
    </source>
</evidence>
<comment type="caution">
    <text evidence="4">The sequence shown here is derived from an EMBL/GenBank/DDBJ whole genome shotgun (WGS) entry which is preliminary data.</text>
</comment>
<feature type="region of interest" description="Disordered" evidence="2">
    <location>
        <begin position="1"/>
        <end position="34"/>
    </location>
</feature>
<dbReference type="InterPro" id="IPR056516">
    <property type="entry name" value="INTS7_N"/>
</dbReference>
<organism evidence="4 5">
    <name type="scientific">Chara braunii</name>
    <name type="common">Braun's stonewort</name>
    <dbReference type="NCBI Taxonomy" id="69332"/>
    <lineage>
        <taxon>Eukaryota</taxon>
        <taxon>Viridiplantae</taxon>
        <taxon>Streptophyta</taxon>
        <taxon>Charophyceae</taxon>
        <taxon>Charales</taxon>
        <taxon>Characeae</taxon>
        <taxon>Chara</taxon>
    </lineage>
</organism>
<evidence type="ECO:0000259" key="3">
    <source>
        <dbReference type="Pfam" id="PF24436"/>
    </source>
</evidence>
<dbReference type="GO" id="GO:0034472">
    <property type="term" value="P:snRNA 3'-end processing"/>
    <property type="evidence" value="ECO:0007669"/>
    <property type="project" value="TreeGrafter"/>
</dbReference>
<comment type="similarity">
    <text evidence="1">Belongs to the Integrator subunit 7 family.</text>
</comment>
<reference evidence="4 5" key="1">
    <citation type="journal article" date="2018" name="Cell">
        <title>The Chara Genome: Secondary Complexity and Implications for Plant Terrestrialization.</title>
        <authorList>
            <person name="Nishiyama T."/>
            <person name="Sakayama H."/>
            <person name="Vries J.D."/>
            <person name="Buschmann H."/>
            <person name="Saint-Marcoux D."/>
            <person name="Ullrich K.K."/>
            <person name="Haas F.B."/>
            <person name="Vanderstraeten L."/>
            <person name="Becker D."/>
            <person name="Lang D."/>
            <person name="Vosolsobe S."/>
            <person name="Rombauts S."/>
            <person name="Wilhelmsson P.K.I."/>
            <person name="Janitza P."/>
            <person name="Kern R."/>
            <person name="Heyl A."/>
            <person name="Rumpler F."/>
            <person name="Villalobos L.I.A.C."/>
            <person name="Clay J.M."/>
            <person name="Skokan R."/>
            <person name="Toyoda A."/>
            <person name="Suzuki Y."/>
            <person name="Kagoshima H."/>
            <person name="Schijlen E."/>
            <person name="Tajeshwar N."/>
            <person name="Catarino B."/>
            <person name="Hetherington A.J."/>
            <person name="Saltykova A."/>
            <person name="Bonnot C."/>
            <person name="Breuninger H."/>
            <person name="Symeonidi A."/>
            <person name="Radhakrishnan G.V."/>
            <person name="Van Nieuwerburgh F."/>
            <person name="Deforce D."/>
            <person name="Chang C."/>
            <person name="Karol K.G."/>
            <person name="Hedrich R."/>
            <person name="Ulvskov P."/>
            <person name="Glockner G."/>
            <person name="Delwiche C.F."/>
            <person name="Petrasek J."/>
            <person name="Van de Peer Y."/>
            <person name="Friml J."/>
            <person name="Beilby M."/>
            <person name="Dolan L."/>
            <person name="Kohara Y."/>
            <person name="Sugano S."/>
            <person name="Fujiyama A."/>
            <person name="Delaux P.-M."/>
            <person name="Quint M."/>
            <person name="TheiBen G."/>
            <person name="Hagemann M."/>
            <person name="Harholt J."/>
            <person name="Dunand C."/>
            <person name="Zachgo S."/>
            <person name="Langdale J."/>
            <person name="Maumus F."/>
            <person name="Straeten D.V.D."/>
            <person name="Gould S.B."/>
            <person name="Rensing S.A."/>
        </authorList>
    </citation>
    <scope>NUCLEOTIDE SEQUENCE [LARGE SCALE GENOMIC DNA]</scope>
    <source>
        <strain evidence="4 5">S276</strain>
    </source>
</reference>